<evidence type="ECO:0000313" key="3">
    <source>
        <dbReference type="Proteomes" id="UP000006755"/>
    </source>
</evidence>
<dbReference type="Proteomes" id="UP000006755">
    <property type="component" value="Unassembled WGS sequence"/>
</dbReference>
<dbReference type="OrthoDB" id="6384618at2"/>
<evidence type="ECO:0008006" key="4">
    <source>
        <dbReference type="Google" id="ProtNLM"/>
    </source>
</evidence>
<keyword evidence="3" id="KW-1185">Reference proteome</keyword>
<dbReference type="RefSeq" id="WP_008485586.1">
    <property type="nucleotide sequence ID" value="NZ_AMRI01000020.1"/>
</dbReference>
<dbReference type="eggNOG" id="ENOG5033523">
    <property type="taxonomic scope" value="Bacteria"/>
</dbReference>
<evidence type="ECO:0000313" key="2">
    <source>
        <dbReference type="EMBL" id="EKE70635.1"/>
    </source>
</evidence>
<dbReference type="PROSITE" id="PS51257">
    <property type="entry name" value="PROKAR_LIPOPROTEIN"/>
    <property type="match status" value="1"/>
</dbReference>
<reference evidence="2 3" key="1">
    <citation type="journal article" date="2012" name="J. Bacteriol.">
        <title>Genome Sequence of Gallaecimonas xiamenensis Type Strain 3-C-1.</title>
        <authorList>
            <person name="Lai Q."/>
            <person name="Wang L."/>
            <person name="Wang W."/>
            <person name="Shao Z."/>
        </authorList>
    </citation>
    <scope>NUCLEOTIDE SEQUENCE [LARGE SCALE GENOMIC DNA]</scope>
    <source>
        <strain evidence="2 3">3-C-1</strain>
    </source>
</reference>
<evidence type="ECO:0000256" key="1">
    <source>
        <dbReference type="SAM" id="SignalP"/>
    </source>
</evidence>
<proteinExistence type="predicted"/>
<accession>K2JZD0</accession>
<dbReference type="AlphaFoldDB" id="K2JZD0"/>
<feature type="chain" id="PRO_5003859538" description="Lipoprotein" evidence="1">
    <location>
        <begin position="20"/>
        <end position="88"/>
    </location>
</feature>
<feature type="signal peptide" evidence="1">
    <location>
        <begin position="1"/>
        <end position="19"/>
    </location>
</feature>
<keyword evidence="1" id="KW-0732">Signal</keyword>
<protein>
    <recommendedName>
        <fullName evidence="4">Lipoprotein</fullName>
    </recommendedName>
</protein>
<comment type="caution">
    <text evidence="2">The sequence shown here is derived from an EMBL/GenBank/DDBJ whole genome shotgun (WGS) entry which is preliminary data.</text>
</comment>
<dbReference type="EMBL" id="AMRI01000020">
    <property type="protein sequence ID" value="EKE70635.1"/>
    <property type="molecule type" value="Genomic_DNA"/>
</dbReference>
<organism evidence="2 3">
    <name type="scientific">Gallaecimonas xiamenensis 3-C-1</name>
    <dbReference type="NCBI Taxonomy" id="745411"/>
    <lineage>
        <taxon>Bacteria</taxon>
        <taxon>Pseudomonadati</taxon>
        <taxon>Pseudomonadota</taxon>
        <taxon>Gammaproteobacteria</taxon>
        <taxon>Enterobacterales</taxon>
        <taxon>Gallaecimonadaceae</taxon>
        <taxon>Gallaecimonas</taxon>
    </lineage>
</organism>
<name>K2JZD0_9GAMM</name>
<sequence>MLKRYLPLALSALFIAACAVNRDQQMMVLSYQAFGPQVTATEVLGNEWWQWQAHGDSRPRDYDVKVVVYRGISLIDVKAAYPVIEEKH</sequence>
<gene>
    <name evidence="2" type="ORF">B3C1_13893</name>
</gene>